<feature type="chain" id="PRO_5043835053" description="Beta-galactosidase trimerisation domain-containing protein" evidence="1">
    <location>
        <begin position="27"/>
        <end position="535"/>
    </location>
</feature>
<evidence type="ECO:0000313" key="2">
    <source>
        <dbReference type="EMBL" id="MDI6450093.1"/>
    </source>
</evidence>
<reference evidence="2" key="1">
    <citation type="submission" date="2023-05" db="EMBL/GenBank/DDBJ databases">
        <title>Anaerotaeda fermentans gen. nov., sp. nov., a novel anaerobic planctomycete of the new family within the order Sedimentisphaerales isolated from Taman Peninsula, Russia.</title>
        <authorList>
            <person name="Khomyakova M.A."/>
            <person name="Merkel A.Y."/>
            <person name="Slobodkin A.I."/>
        </authorList>
    </citation>
    <scope>NUCLEOTIDE SEQUENCE</scope>
    <source>
        <strain evidence="2">M17dextr</strain>
    </source>
</reference>
<evidence type="ECO:0008006" key="4">
    <source>
        <dbReference type="Google" id="ProtNLM"/>
    </source>
</evidence>
<dbReference type="Proteomes" id="UP001431776">
    <property type="component" value="Unassembled WGS sequence"/>
</dbReference>
<keyword evidence="1" id="KW-0732">Signal</keyword>
<dbReference type="EMBL" id="JASCXX010000016">
    <property type="protein sequence ID" value="MDI6450093.1"/>
    <property type="molecule type" value="Genomic_DNA"/>
</dbReference>
<dbReference type="RefSeq" id="WP_349245502.1">
    <property type="nucleotide sequence ID" value="NZ_JASCXX010000016.1"/>
</dbReference>
<evidence type="ECO:0000313" key="3">
    <source>
        <dbReference type="Proteomes" id="UP001431776"/>
    </source>
</evidence>
<accession>A0AAW6U2J3</accession>
<protein>
    <recommendedName>
        <fullName evidence="4">Beta-galactosidase trimerisation domain-containing protein</fullName>
    </recommendedName>
</protein>
<name>A0AAW6U2J3_9BACT</name>
<feature type="signal peptide" evidence="1">
    <location>
        <begin position="1"/>
        <end position="26"/>
    </location>
</feature>
<gene>
    <name evidence="2" type="ORF">QJ522_13625</name>
</gene>
<proteinExistence type="predicted"/>
<keyword evidence="3" id="KW-1185">Reference proteome</keyword>
<organism evidence="2 3">
    <name type="scientific">Anaerobaca lacustris</name>
    <dbReference type="NCBI Taxonomy" id="3044600"/>
    <lineage>
        <taxon>Bacteria</taxon>
        <taxon>Pseudomonadati</taxon>
        <taxon>Planctomycetota</taxon>
        <taxon>Phycisphaerae</taxon>
        <taxon>Sedimentisphaerales</taxon>
        <taxon>Anaerobacaceae</taxon>
        <taxon>Anaerobaca</taxon>
    </lineage>
</organism>
<evidence type="ECO:0000256" key="1">
    <source>
        <dbReference type="SAM" id="SignalP"/>
    </source>
</evidence>
<sequence length="535" mass="59647">MITVKSMRCFVAAALCLGGLATIGRAEDLWALANRNKDVLRIATLFTAQDVRDRLSTDEGIDSAMDWCRKTGVTHAFIETFRDGYTAERKALEHARDRFAEAGFDVSGCVTPTAFGKASTGWKVVSCYTNTETQQRIQEIHEYTASIFDEIMIDDFLFTDCQCDECQEARGAQSWEECRCDLMVRVSRDRILAPARAVNPNVKVIIKFPQWYDAFHERGYEVVRQTADYDRIWVGTETRDYDDPQWGGKVQYEAYFIMHWLGEIGGAKCGGGWFDPYGTHEDTYVEQARQTVLADAKEMLLFCYGSLLSGTGPANVARLRTEIPGLFELAALVRGKPLRGIAAPKPPNSKPRGEAYVYDFVGMLGLPLVPTATIRDDAKAAFLPIHAMKDPQLWTKLRTLLEAGAPVLVTDRLAERFTTSRSYDNLHVLKVGGDPKSLLQLSREELAPIRDKLLAPFGITFDAPNKVALYLIGDRCVVIENFNDEAITATLEFKEPVDARAVLVLPVDADVKFSCDGGRIAFTTIAPRTLVALTY</sequence>
<comment type="caution">
    <text evidence="2">The sequence shown here is derived from an EMBL/GenBank/DDBJ whole genome shotgun (WGS) entry which is preliminary data.</text>
</comment>
<dbReference type="AlphaFoldDB" id="A0AAW6U2J3"/>